<dbReference type="InterPro" id="IPR042047">
    <property type="entry name" value="SleB_dom1"/>
</dbReference>
<sequence>MFKKFVLPSAMALSLLIPSGAFASTYTAKKGDTLKSIAKSHNISLTSLVSYNPQIKNPDSVNVGEKVNLSSPSKKASISDSDKELMARLVHAEAGGETYAGKVAVATVILNRLDNANFPDTIPGVIYETYENGKIFAFEPVQNGEIKKYADKDSIRAVDEAVRDRGKGKGSLFFYNKETSTSKWIEENRTVTITIGNHTFAK</sequence>
<evidence type="ECO:0000313" key="4">
    <source>
        <dbReference type="Proteomes" id="UP000501076"/>
    </source>
</evidence>
<dbReference type="RefSeq" id="WP_171778374.1">
    <property type="nucleotide sequence ID" value="NZ_CP045273.1"/>
</dbReference>
<feature type="chain" id="PRO_5026943135" evidence="1">
    <location>
        <begin position="24"/>
        <end position="202"/>
    </location>
</feature>
<dbReference type="Pfam" id="PF07486">
    <property type="entry name" value="Hydrolase_2"/>
    <property type="match status" value="1"/>
</dbReference>
<dbReference type="PROSITE" id="PS51782">
    <property type="entry name" value="LYSM"/>
    <property type="match status" value="1"/>
</dbReference>
<dbReference type="Gene3D" id="6.20.240.60">
    <property type="match status" value="1"/>
</dbReference>
<dbReference type="InterPro" id="IPR011105">
    <property type="entry name" value="Cell_wall_hydrolase_SleB"/>
</dbReference>
<evidence type="ECO:0000256" key="1">
    <source>
        <dbReference type="SAM" id="SignalP"/>
    </source>
</evidence>
<keyword evidence="3" id="KW-0614">Plasmid</keyword>
<keyword evidence="1" id="KW-0732">Signal</keyword>
<evidence type="ECO:0000259" key="2">
    <source>
        <dbReference type="PROSITE" id="PS51782"/>
    </source>
</evidence>
<proteinExistence type="predicted"/>
<dbReference type="InterPro" id="IPR018392">
    <property type="entry name" value="LysM"/>
</dbReference>
<reference evidence="3 4" key="1">
    <citation type="submission" date="2019-10" db="EMBL/GenBank/DDBJ databases">
        <title>Complete genome sequences for adaption low water activity.</title>
        <authorList>
            <person name="Zhao L."/>
            <person name="Zhong J."/>
        </authorList>
    </citation>
    <scope>NUCLEOTIDE SEQUENCE [LARGE SCALE GENOMIC DNA]</scope>
    <source>
        <strain evidence="3 4">FDU301</strain>
        <plasmid evidence="4">pfdu301a</plasmid>
    </source>
</reference>
<dbReference type="Gene3D" id="3.10.350.10">
    <property type="entry name" value="LysM domain"/>
    <property type="match status" value="1"/>
</dbReference>
<dbReference type="Pfam" id="PF01476">
    <property type="entry name" value="LysM"/>
    <property type="match status" value="1"/>
</dbReference>
<accession>A0A6M6E9X0</accession>
<dbReference type="GO" id="GO:0016787">
    <property type="term" value="F:hydrolase activity"/>
    <property type="evidence" value="ECO:0007669"/>
    <property type="project" value="InterPro"/>
</dbReference>
<dbReference type="Proteomes" id="UP000501076">
    <property type="component" value="Plasmid pFDU301A"/>
</dbReference>
<geneLocation type="plasmid" evidence="4">
    <name>pfdu301a</name>
</geneLocation>
<gene>
    <name evidence="3" type="ORF">FDZ14_30325</name>
</gene>
<evidence type="ECO:0000313" key="3">
    <source>
        <dbReference type="EMBL" id="QJX80385.1"/>
    </source>
</evidence>
<feature type="signal peptide" evidence="1">
    <location>
        <begin position="1"/>
        <end position="23"/>
    </location>
</feature>
<dbReference type="CDD" id="cd00118">
    <property type="entry name" value="LysM"/>
    <property type="match status" value="1"/>
</dbReference>
<dbReference type="SMART" id="SM00257">
    <property type="entry name" value="LysM"/>
    <property type="match status" value="1"/>
</dbReference>
<dbReference type="Gene3D" id="1.10.10.2520">
    <property type="entry name" value="Cell wall hydrolase SleB, domain 1"/>
    <property type="match status" value="1"/>
</dbReference>
<organism evidence="3 4">
    <name type="scientific">Priestia megaterium</name>
    <name type="common">Bacillus megaterium</name>
    <dbReference type="NCBI Taxonomy" id="1404"/>
    <lineage>
        <taxon>Bacteria</taxon>
        <taxon>Bacillati</taxon>
        <taxon>Bacillota</taxon>
        <taxon>Bacilli</taxon>
        <taxon>Bacillales</taxon>
        <taxon>Bacillaceae</taxon>
        <taxon>Priestia</taxon>
    </lineage>
</organism>
<dbReference type="SUPFAM" id="SSF54106">
    <property type="entry name" value="LysM domain"/>
    <property type="match status" value="1"/>
</dbReference>
<protein>
    <submittedName>
        <fullName evidence="3">LysM peptidoglycan-binding domain-containing protein</fullName>
    </submittedName>
</protein>
<name>A0A6M6E9X0_PRIMG</name>
<dbReference type="EMBL" id="CP045273">
    <property type="protein sequence ID" value="QJX80385.1"/>
    <property type="molecule type" value="Genomic_DNA"/>
</dbReference>
<dbReference type="AlphaFoldDB" id="A0A6M6E9X0"/>
<feature type="domain" description="LysM" evidence="2">
    <location>
        <begin position="24"/>
        <end position="69"/>
    </location>
</feature>
<dbReference type="InterPro" id="IPR036779">
    <property type="entry name" value="LysM_dom_sf"/>
</dbReference>